<evidence type="ECO:0000313" key="2">
    <source>
        <dbReference type="EnsemblPlants" id="MELO3C023547.2.1"/>
    </source>
</evidence>
<feature type="region of interest" description="Disordered" evidence="1">
    <location>
        <begin position="114"/>
        <end position="177"/>
    </location>
</feature>
<feature type="compositionally biased region" description="Polar residues" evidence="1">
    <location>
        <begin position="118"/>
        <end position="134"/>
    </location>
</feature>
<organism evidence="2">
    <name type="scientific">Cucumis melo</name>
    <name type="common">Muskmelon</name>
    <dbReference type="NCBI Taxonomy" id="3656"/>
    <lineage>
        <taxon>Eukaryota</taxon>
        <taxon>Viridiplantae</taxon>
        <taxon>Streptophyta</taxon>
        <taxon>Embryophyta</taxon>
        <taxon>Tracheophyta</taxon>
        <taxon>Spermatophyta</taxon>
        <taxon>Magnoliopsida</taxon>
        <taxon>eudicotyledons</taxon>
        <taxon>Gunneridae</taxon>
        <taxon>Pentapetalae</taxon>
        <taxon>rosids</taxon>
        <taxon>fabids</taxon>
        <taxon>Cucurbitales</taxon>
        <taxon>Cucurbitaceae</taxon>
        <taxon>Benincaseae</taxon>
        <taxon>Cucumis</taxon>
    </lineage>
</organism>
<name>A0A9I9DUW0_CUCME</name>
<sequence>PTVKTKAAHKNVHKKTQRILQHNGHFFCITSPSSSSSSSSFSASPYSIFSSSIMEPAKVDWKNVQWRFVEDELYEHINAPKWVDFTAIHDPVDDEAWFCRPDCKHPKTAEELLRVTPTKLTSPGYSTDTLQSSDRIGRDGKLKRRGPPQSSNNENQNPNSSTPPSHTAKATTKAGIKSSAEKKTLMDDGQQKNNGAPSLKSTLSARNLFAGRDILNQITEFCNEIKRMAIRVRERENVKQQSAMENGVEGEKKCAEKEKEVSAKGLNDLEKEKERKPFGELSIEKSDGSISNSVKQKKKINIKSAANDENVLIPLDLEKVWHKREDNTLQIRTNPPSPQCFSSIRAPNKIPASKPSRSRLKEKEIKEEMEEVKEVTKGGVSAERVKAISSVVEKEAKALDIMGKFHVDKITVFSHQTNFLELSFIEQKKYSLQYNNTV</sequence>
<dbReference type="EnsemblPlants" id="MELO3C023547.2.1">
    <property type="protein sequence ID" value="MELO3C023547.2.1"/>
    <property type="gene ID" value="MELO3C023547.2"/>
</dbReference>
<dbReference type="AlphaFoldDB" id="A0A9I9DUW0"/>
<accession>A0A9I9DUW0</accession>
<dbReference type="PANTHER" id="PTHR36373">
    <property type="entry name" value="EXPRESSED PROTEIN"/>
    <property type="match status" value="1"/>
</dbReference>
<protein>
    <submittedName>
        <fullName evidence="2">Uncharacterized protein</fullName>
    </submittedName>
</protein>
<proteinExistence type="predicted"/>
<dbReference type="PANTHER" id="PTHR36373:SF1">
    <property type="entry name" value="EXPRESSED PROTEIN"/>
    <property type="match status" value="1"/>
</dbReference>
<feature type="compositionally biased region" description="Low complexity" evidence="1">
    <location>
        <begin position="147"/>
        <end position="165"/>
    </location>
</feature>
<dbReference type="Gramene" id="MELO3C023547.2.1">
    <property type="protein sequence ID" value="MELO3C023547.2.1"/>
    <property type="gene ID" value="MELO3C023547.2"/>
</dbReference>
<reference evidence="2" key="1">
    <citation type="submission" date="2023-03" db="UniProtKB">
        <authorList>
            <consortium name="EnsemblPlants"/>
        </authorList>
    </citation>
    <scope>IDENTIFICATION</scope>
</reference>
<evidence type="ECO:0000256" key="1">
    <source>
        <dbReference type="SAM" id="MobiDB-lite"/>
    </source>
</evidence>